<gene>
    <name evidence="1" type="ORF">KsCSTR_43530</name>
</gene>
<dbReference type="EMBL" id="CP049055">
    <property type="protein sequence ID" value="QII13732.1"/>
    <property type="molecule type" value="Genomic_DNA"/>
</dbReference>
<proteinExistence type="predicted"/>
<name>A0A6G7GWK2_KUEST</name>
<evidence type="ECO:0000313" key="1">
    <source>
        <dbReference type="EMBL" id="QII13732.1"/>
    </source>
</evidence>
<sequence length="42" mass="4841">MLNLFADSAAKRKSEILSTKYETGRFYGHSKRTHLMVLVLNI</sequence>
<evidence type="ECO:0000313" key="2">
    <source>
        <dbReference type="Proteomes" id="UP000501926"/>
    </source>
</evidence>
<accession>A0A6G7GWK2</accession>
<protein>
    <submittedName>
        <fullName evidence="1">Uncharacterized protein</fullName>
    </submittedName>
</protein>
<reference evidence="1 2" key="1">
    <citation type="submission" date="2020-02" db="EMBL/GenBank/DDBJ databases">
        <title>Newly sequenced genome of strain CSTR1 showed variability in Candidatus Kuenenia stuttgartiensis genomes.</title>
        <authorList>
            <person name="Ding C."/>
            <person name="Adrian L."/>
        </authorList>
    </citation>
    <scope>NUCLEOTIDE SEQUENCE [LARGE SCALE GENOMIC DNA]</scope>
    <source>
        <strain evidence="1 2">CSTR1</strain>
    </source>
</reference>
<dbReference type="Proteomes" id="UP000501926">
    <property type="component" value="Chromosome"/>
</dbReference>
<organism evidence="1 2">
    <name type="scientific">Kuenenia stuttgartiensis</name>
    <dbReference type="NCBI Taxonomy" id="174633"/>
    <lineage>
        <taxon>Bacteria</taxon>
        <taxon>Pseudomonadati</taxon>
        <taxon>Planctomycetota</taxon>
        <taxon>Candidatus Brocadiia</taxon>
        <taxon>Candidatus Brocadiales</taxon>
        <taxon>Candidatus Brocadiaceae</taxon>
        <taxon>Candidatus Kuenenia</taxon>
    </lineage>
</organism>
<dbReference type="AlphaFoldDB" id="A0A6G7GWK2"/>